<dbReference type="AlphaFoldDB" id="A0A9Q0RIN5"/>
<reference evidence="5" key="1">
    <citation type="submission" date="2022-10" db="EMBL/GenBank/DDBJ databases">
        <title>Novel sulphate-reducing endosymbionts in the free-living metamonad Anaeramoeba.</title>
        <authorList>
            <person name="Jerlstrom-Hultqvist J."/>
            <person name="Cepicka I."/>
            <person name="Gallot-Lavallee L."/>
            <person name="Salas-Leiva D."/>
            <person name="Curtis B.A."/>
            <person name="Zahonova K."/>
            <person name="Pipaliya S."/>
            <person name="Dacks J."/>
            <person name="Roger A.J."/>
        </authorList>
    </citation>
    <scope>NUCLEOTIDE SEQUENCE</scope>
    <source>
        <strain evidence="5">BMAN</strain>
    </source>
</reference>
<dbReference type="Gene3D" id="1.10.10.750">
    <property type="entry name" value="Ypt/Rab-GAP domain of gyp1p, domain 1"/>
    <property type="match status" value="1"/>
</dbReference>
<evidence type="ECO:0000256" key="1">
    <source>
        <dbReference type="ARBA" id="ARBA00022468"/>
    </source>
</evidence>
<evidence type="ECO:0000256" key="3">
    <source>
        <dbReference type="SAM" id="MobiDB-lite"/>
    </source>
</evidence>
<name>A0A9Q0RIN5_ANAIG</name>
<feature type="region of interest" description="Disordered" evidence="3">
    <location>
        <begin position="1"/>
        <end position="37"/>
    </location>
</feature>
<dbReference type="GO" id="GO:0005096">
    <property type="term" value="F:GTPase activator activity"/>
    <property type="evidence" value="ECO:0007669"/>
    <property type="project" value="UniProtKB-KW"/>
</dbReference>
<evidence type="ECO:0000313" key="5">
    <source>
        <dbReference type="EMBL" id="KAJ5079964.1"/>
    </source>
</evidence>
<organism evidence="5 6">
    <name type="scientific">Anaeramoeba ignava</name>
    <name type="common">Anaerobic marine amoeba</name>
    <dbReference type="NCBI Taxonomy" id="1746090"/>
    <lineage>
        <taxon>Eukaryota</taxon>
        <taxon>Metamonada</taxon>
        <taxon>Anaeramoebidae</taxon>
        <taxon>Anaeramoeba</taxon>
    </lineage>
</organism>
<dbReference type="Gene3D" id="1.10.8.270">
    <property type="entry name" value="putative rabgap domain of human tbc1 domain family member 14 like domains"/>
    <property type="match status" value="1"/>
</dbReference>
<keyword evidence="6" id="KW-1185">Reference proteome</keyword>
<feature type="domain" description="Rab-GAP TBC" evidence="4">
    <location>
        <begin position="102"/>
        <end position="293"/>
    </location>
</feature>
<dbReference type="PROSITE" id="PS50086">
    <property type="entry name" value="TBC_RABGAP"/>
    <property type="match status" value="1"/>
</dbReference>
<dbReference type="EMBL" id="JAPDFW010000019">
    <property type="protein sequence ID" value="KAJ5079964.1"/>
    <property type="molecule type" value="Genomic_DNA"/>
</dbReference>
<dbReference type="OMA" id="LKAYAIF"/>
<protein>
    <submittedName>
        <fullName evidence="5">Tbc1 domain family member whacked</fullName>
    </submittedName>
</protein>
<dbReference type="InterPro" id="IPR050302">
    <property type="entry name" value="Rab_GAP_TBC_domain"/>
</dbReference>
<keyword evidence="2" id="KW-0175">Coiled coil</keyword>
<dbReference type="FunFam" id="1.10.8.270:FF:000016">
    <property type="entry name" value="TBC1 domain family member 2A"/>
    <property type="match status" value="1"/>
</dbReference>
<dbReference type="PANTHER" id="PTHR47219">
    <property type="entry name" value="RAB GTPASE-ACTIVATING PROTEIN 1-LIKE"/>
    <property type="match status" value="1"/>
</dbReference>
<proteinExistence type="predicted"/>
<dbReference type="SMART" id="SM00164">
    <property type="entry name" value="TBC"/>
    <property type="match status" value="1"/>
</dbReference>
<dbReference type="InterPro" id="IPR000195">
    <property type="entry name" value="Rab-GAP-TBC_dom"/>
</dbReference>
<evidence type="ECO:0000259" key="4">
    <source>
        <dbReference type="PROSITE" id="PS50086"/>
    </source>
</evidence>
<gene>
    <name evidence="5" type="ORF">M0811_14294</name>
</gene>
<evidence type="ECO:0000313" key="6">
    <source>
        <dbReference type="Proteomes" id="UP001149090"/>
    </source>
</evidence>
<dbReference type="Gene3D" id="1.10.472.80">
    <property type="entry name" value="Ypt/Rab-GAP domain of gyp1p, domain 3"/>
    <property type="match status" value="1"/>
</dbReference>
<keyword evidence="1" id="KW-0343">GTPase activation</keyword>
<dbReference type="SUPFAM" id="SSF47923">
    <property type="entry name" value="Ypt/Rab-GAP domain of gyp1p"/>
    <property type="match status" value="2"/>
</dbReference>
<dbReference type="Pfam" id="PF00566">
    <property type="entry name" value="RabGAP-TBC"/>
    <property type="match status" value="1"/>
</dbReference>
<comment type="caution">
    <text evidence="5">The sequence shown here is derived from an EMBL/GenBank/DDBJ whole genome shotgun (WGS) entry which is preliminary data.</text>
</comment>
<dbReference type="PANTHER" id="PTHR47219:SF9">
    <property type="entry name" value="GTPASE ACTIVATING PROTEIN AND CENTROSOME-ASSOCIATED, ISOFORM B"/>
    <property type="match status" value="1"/>
</dbReference>
<dbReference type="InterPro" id="IPR035969">
    <property type="entry name" value="Rab-GAP_TBC_sf"/>
</dbReference>
<accession>A0A9Q0RIN5</accession>
<dbReference type="OrthoDB" id="294251at2759"/>
<evidence type="ECO:0000256" key="2">
    <source>
        <dbReference type="ARBA" id="ARBA00023054"/>
    </source>
</evidence>
<dbReference type="Proteomes" id="UP001149090">
    <property type="component" value="Unassembled WGS sequence"/>
</dbReference>
<dbReference type="GO" id="GO:0031267">
    <property type="term" value="F:small GTPase binding"/>
    <property type="evidence" value="ECO:0007669"/>
    <property type="project" value="TreeGrafter"/>
</dbReference>
<dbReference type="FunFam" id="1.10.10.750:FF:000003">
    <property type="entry name" value="GTPase activating protein (Evi5)"/>
    <property type="match status" value="1"/>
</dbReference>
<sequence length="368" mass="44541">MTDEKPKEKPKEKINENLIETDEKEKEKEKENQEEKDKEKLFDYDRYGFLLDKKLGQKRTTSELKNVQREVERGTKWREMMDQWEKYATKKSGVLKRRIRKGIPDSFRGEAWMKISQSEILRDRMRKKEGADFYLKLLEEENEEANAIIERDLNRTFPKHENYRVGSEQKRLSRILRAWSVYNKTVGYCQGMAFVAALLLFYLEEEDAFWTFVVLMEQYHMSRLYSIGFPLFQQQLYQWDKLFEKLDKKVFLHFQEQSVMSQMYGSRWFLTIFANTFSFPIVLRIFDIFLHEGIEFVFHVAFAIIKLFRKQMLEMQFEQLVQFVQNINLQPIDEDELISTATSISIKYKDLARWADEYHLQQEEQKEK</sequence>